<dbReference type="GO" id="GO:0005524">
    <property type="term" value="F:ATP binding"/>
    <property type="evidence" value="ECO:0007669"/>
    <property type="project" value="InterPro"/>
</dbReference>
<dbReference type="STRING" id="1798647.A2855_01285"/>
<dbReference type="SUPFAM" id="SSF52540">
    <property type="entry name" value="P-loop containing nucleoside triphosphate hydrolases"/>
    <property type="match status" value="1"/>
</dbReference>
<dbReference type="Proteomes" id="UP000179059">
    <property type="component" value="Unassembled WGS sequence"/>
</dbReference>
<dbReference type="GO" id="GO:0008817">
    <property type="term" value="F:corrinoid adenosyltransferase activity"/>
    <property type="evidence" value="ECO:0007669"/>
    <property type="project" value="InterPro"/>
</dbReference>
<dbReference type="AlphaFoldDB" id="A0A1G2CBR3"/>
<comment type="caution">
    <text evidence="1">The sequence shown here is derived from an EMBL/GenBank/DDBJ whole genome shotgun (WGS) entry which is preliminary data.</text>
</comment>
<dbReference type="PIRSF" id="PIRSF015617">
    <property type="entry name" value="Adensltrnsf_CobA"/>
    <property type="match status" value="1"/>
</dbReference>
<dbReference type="PANTHER" id="PTHR46638">
    <property type="entry name" value="CORRINOID ADENOSYLTRANSFERASE"/>
    <property type="match status" value="1"/>
</dbReference>
<protein>
    <recommendedName>
        <fullName evidence="3">Cob(I)yrinic acid a,c-diamide adenosyltransferase</fullName>
    </recommendedName>
</protein>
<dbReference type="GO" id="GO:0009236">
    <property type="term" value="P:cobalamin biosynthetic process"/>
    <property type="evidence" value="ECO:0007669"/>
    <property type="project" value="InterPro"/>
</dbReference>
<organism evidence="1 2">
    <name type="scientific">Candidatus Liptonbacteria bacterium RIFCSPHIGHO2_01_FULL_57_28</name>
    <dbReference type="NCBI Taxonomy" id="1798647"/>
    <lineage>
        <taxon>Bacteria</taxon>
        <taxon>Candidatus Liptoniibacteriota</taxon>
    </lineage>
</organism>
<proteinExistence type="predicted"/>
<dbReference type="Gene3D" id="3.40.50.300">
    <property type="entry name" value="P-loop containing nucleotide triphosphate hydrolases"/>
    <property type="match status" value="1"/>
</dbReference>
<reference evidence="1 2" key="1">
    <citation type="journal article" date="2016" name="Nat. Commun.">
        <title>Thousands of microbial genomes shed light on interconnected biogeochemical processes in an aquifer system.</title>
        <authorList>
            <person name="Anantharaman K."/>
            <person name="Brown C.T."/>
            <person name="Hug L.A."/>
            <person name="Sharon I."/>
            <person name="Castelle C.J."/>
            <person name="Probst A.J."/>
            <person name="Thomas B.C."/>
            <person name="Singh A."/>
            <person name="Wilkins M.J."/>
            <person name="Karaoz U."/>
            <person name="Brodie E.L."/>
            <person name="Williams K.H."/>
            <person name="Hubbard S.S."/>
            <person name="Banfield J.F."/>
        </authorList>
    </citation>
    <scope>NUCLEOTIDE SEQUENCE [LARGE SCALE GENOMIC DNA]</scope>
</reference>
<sequence length="173" mass="18417">MLIVATGDGKGKTTAAIGQAIRALGRGRRVFFSQFIKCEDYPSGEDEILRGFGEQLTFVKGGKGFVGILGDKLPREEHAAAARETLAKCEEAAAFGQYGLVVLDEANVAAALGLIAVEDILNLVDAAAPDCDVVVTGRGADPKLIEKADMVTECKEIKHPFHQKVAARKGLEY</sequence>
<accession>A0A1G2CBR3</accession>
<evidence type="ECO:0008006" key="3">
    <source>
        <dbReference type="Google" id="ProtNLM"/>
    </source>
</evidence>
<dbReference type="EMBL" id="MHKX01000004">
    <property type="protein sequence ID" value="OGY98646.1"/>
    <property type="molecule type" value="Genomic_DNA"/>
</dbReference>
<gene>
    <name evidence="1" type="ORF">A2855_01285</name>
</gene>
<evidence type="ECO:0000313" key="1">
    <source>
        <dbReference type="EMBL" id="OGY98646.1"/>
    </source>
</evidence>
<dbReference type="Pfam" id="PF02572">
    <property type="entry name" value="CobA_CobO_BtuR"/>
    <property type="match status" value="1"/>
</dbReference>
<dbReference type="InterPro" id="IPR027417">
    <property type="entry name" value="P-loop_NTPase"/>
</dbReference>
<name>A0A1G2CBR3_9BACT</name>
<evidence type="ECO:0000313" key="2">
    <source>
        <dbReference type="Proteomes" id="UP000179059"/>
    </source>
</evidence>
<dbReference type="PANTHER" id="PTHR46638:SF1">
    <property type="entry name" value="CORRINOID ADENOSYLTRANSFERASE"/>
    <property type="match status" value="1"/>
</dbReference>
<dbReference type="InterPro" id="IPR003724">
    <property type="entry name" value="CblAdoTrfase_CobA"/>
</dbReference>